<proteinExistence type="predicted"/>
<dbReference type="Proteomes" id="UP000014480">
    <property type="component" value="Unassembled WGS sequence"/>
</dbReference>
<evidence type="ECO:0000313" key="2">
    <source>
        <dbReference type="Proteomes" id="UP000014480"/>
    </source>
</evidence>
<comment type="caution">
    <text evidence="1">The sequence shown here is derived from an EMBL/GenBank/DDBJ whole genome shotgun (WGS) entry which is preliminary data.</text>
</comment>
<dbReference type="AlphaFoldDB" id="A0A484FAU6"/>
<name>A0A484FAU6_COLOR</name>
<gene>
    <name evidence="1" type="ORF">Cob_v011548</name>
</gene>
<protein>
    <submittedName>
        <fullName evidence="1">Uncharacterized protein</fullName>
    </submittedName>
</protein>
<sequence>MTLQVYHSSVYRRGWALRAVLEARPIREANWVPNPPIRKKALWPSPPPDCLHAQHGWSVLASKTHALALRN</sequence>
<evidence type="ECO:0000313" key="1">
    <source>
        <dbReference type="EMBL" id="TDZ15489.1"/>
    </source>
</evidence>
<reference evidence="2" key="2">
    <citation type="journal article" date="2019" name="Mol. Plant Microbe Interact.">
        <title>Genome sequence resources for four phytopathogenic fungi from the Colletotrichum orbiculare species complex.</title>
        <authorList>
            <person name="Gan P."/>
            <person name="Tsushima A."/>
            <person name="Narusaka M."/>
            <person name="Narusaka Y."/>
            <person name="Takano Y."/>
            <person name="Kubo Y."/>
            <person name="Shirasu K."/>
        </authorList>
    </citation>
    <scope>GENOME REANNOTATION</scope>
    <source>
        <strain evidence="2">104-T / ATCC 96160 / CBS 514.97 / LARS 414 / MAFF 240422</strain>
    </source>
</reference>
<keyword evidence="2" id="KW-1185">Reference proteome</keyword>
<accession>A0A484FAU6</accession>
<dbReference type="EMBL" id="AMCV02000040">
    <property type="protein sequence ID" value="TDZ15489.1"/>
    <property type="molecule type" value="Genomic_DNA"/>
</dbReference>
<organism evidence="1 2">
    <name type="scientific">Colletotrichum orbiculare (strain 104-T / ATCC 96160 / CBS 514.97 / LARS 414 / MAFF 240422)</name>
    <name type="common">Cucumber anthracnose fungus</name>
    <name type="synonym">Colletotrichum lagenarium</name>
    <dbReference type="NCBI Taxonomy" id="1213857"/>
    <lineage>
        <taxon>Eukaryota</taxon>
        <taxon>Fungi</taxon>
        <taxon>Dikarya</taxon>
        <taxon>Ascomycota</taxon>
        <taxon>Pezizomycotina</taxon>
        <taxon>Sordariomycetes</taxon>
        <taxon>Hypocreomycetidae</taxon>
        <taxon>Glomerellales</taxon>
        <taxon>Glomerellaceae</taxon>
        <taxon>Colletotrichum</taxon>
        <taxon>Colletotrichum orbiculare species complex</taxon>
    </lineage>
</organism>
<reference evidence="2" key="1">
    <citation type="journal article" date="2013" name="New Phytol.">
        <title>Comparative genomic and transcriptomic analyses reveal the hemibiotrophic stage shift of Colletotrichum fungi.</title>
        <authorList>
            <person name="Gan P."/>
            <person name="Ikeda K."/>
            <person name="Irieda H."/>
            <person name="Narusaka M."/>
            <person name="O'Connell R.J."/>
            <person name="Narusaka Y."/>
            <person name="Takano Y."/>
            <person name="Kubo Y."/>
            <person name="Shirasu K."/>
        </authorList>
    </citation>
    <scope>NUCLEOTIDE SEQUENCE [LARGE SCALE GENOMIC DNA]</scope>
    <source>
        <strain evidence="2">104-T / ATCC 96160 / CBS 514.97 / LARS 414 / MAFF 240422</strain>
    </source>
</reference>